<dbReference type="OrthoDB" id="9134286at2"/>
<gene>
    <name evidence="2" type="ORF">FHW36_102129</name>
</gene>
<name>A0A561PW81_9BACT</name>
<accession>A0A561PW81</accession>
<feature type="domain" description="GIY-YIG" evidence="1">
    <location>
        <begin position="18"/>
        <end position="78"/>
    </location>
</feature>
<dbReference type="EMBL" id="VIWO01000002">
    <property type="protein sequence ID" value="TWF42374.1"/>
    <property type="molecule type" value="Genomic_DNA"/>
</dbReference>
<dbReference type="Gene3D" id="3.40.1440.10">
    <property type="entry name" value="GIY-YIG endonuclease"/>
    <property type="match status" value="1"/>
</dbReference>
<dbReference type="AlphaFoldDB" id="A0A561PW81"/>
<keyword evidence="3" id="KW-1185">Reference proteome</keyword>
<dbReference type="Proteomes" id="UP000320811">
    <property type="component" value="Unassembled WGS sequence"/>
</dbReference>
<evidence type="ECO:0000259" key="1">
    <source>
        <dbReference type="Pfam" id="PF01541"/>
    </source>
</evidence>
<proteinExistence type="predicted"/>
<reference evidence="2 3" key="1">
    <citation type="submission" date="2019-06" db="EMBL/GenBank/DDBJ databases">
        <title>Sorghum-associated microbial communities from plants grown in Nebraska, USA.</title>
        <authorList>
            <person name="Schachtman D."/>
        </authorList>
    </citation>
    <scope>NUCLEOTIDE SEQUENCE [LARGE SCALE GENOMIC DNA]</scope>
    <source>
        <strain evidence="2 3">1209</strain>
    </source>
</reference>
<evidence type="ECO:0000313" key="3">
    <source>
        <dbReference type="Proteomes" id="UP000320811"/>
    </source>
</evidence>
<evidence type="ECO:0000313" key="2">
    <source>
        <dbReference type="EMBL" id="TWF42374.1"/>
    </source>
</evidence>
<dbReference type="CDD" id="cd10451">
    <property type="entry name" value="GIY-YIG_LuxR_like"/>
    <property type="match status" value="1"/>
</dbReference>
<sequence>MSSKKALKQVYKEMTFPKGVYQLRNKHNNKVFVGSSMDLDRAWNSLRIQLKSGNHANEALQRDWLTYGEEGFVYEIVEVLKESVEPGSDHRKDVKVLEQLVMLELAPYGEKGYHKK</sequence>
<dbReference type="InterPro" id="IPR035901">
    <property type="entry name" value="GIY-YIG_endonuc_sf"/>
</dbReference>
<protein>
    <submittedName>
        <fullName evidence="2">GIY-YIG catalytic domain-containing protein</fullName>
    </submittedName>
</protein>
<dbReference type="RefSeq" id="WP_145665764.1">
    <property type="nucleotide sequence ID" value="NZ_VIWO01000002.1"/>
</dbReference>
<organism evidence="2 3">
    <name type="scientific">Chitinophaga polysaccharea</name>
    <dbReference type="NCBI Taxonomy" id="1293035"/>
    <lineage>
        <taxon>Bacteria</taxon>
        <taxon>Pseudomonadati</taxon>
        <taxon>Bacteroidota</taxon>
        <taxon>Chitinophagia</taxon>
        <taxon>Chitinophagales</taxon>
        <taxon>Chitinophagaceae</taxon>
        <taxon>Chitinophaga</taxon>
    </lineage>
</organism>
<dbReference type="SUPFAM" id="SSF82771">
    <property type="entry name" value="GIY-YIG endonuclease"/>
    <property type="match status" value="1"/>
</dbReference>
<comment type="caution">
    <text evidence="2">The sequence shown here is derived from an EMBL/GenBank/DDBJ whole genome shotgun (WGS) entry which is preliminary data.</text>
</comment>
<dbReference type="InterPro" id="IPR000305">
    <property type="entry name" value="GIY-YIG_endonuc"/>
</dbReference>
<dbReference type="Pfam" id="PF01541">
    <property type="entry name" value="GIY-YIG"/>
    <property type="match status" value="1"/>
</dbReference>